<dbReference type="EMBL" id="SWOV01000067">
    <property type="protein sequence ID" value="NFF89427.1"/>
    <property type="molecule type" value="Genomic_DNA"/>
</dbReference>
<dbReference type="Proteomes" id="UP000473681">
    <property type="component" value="Unassembled WGS sequence"/>
</dbReference>
<accession>A0A0C2NVM6</accession>
<name>A0A0C2NVM6_CLOBO</name>
<feature type="transmembrane region" description="Helical" evidence="1">
    <location>
        <begin position="69"/>
        <end position="89"/>
    </location>
</feature>
<dbReference type="Proteomes" id="UP000476820">
    <property type="component" value="Unassembled WGS sequence"/>
</dbReference>
<dbReference type="Proteomes" id="UP000472355">
    <property type="component" value="Unassembled WGS sequence"/>
</dbReference>
<dbReference type="EMBL" id="SGKU01000017">
    <property type="protein sequence ID" value="NFA42486.1"/>
    <property type="molecule type" value="Genomic_DNA"/>
</dbReference>
<reference evidence="2 5" key="1">
    <citation type="submission" date="2019-02" db="EMBL/GenBank/DDBJ databases">
        <title>Genome sequencing of Clostridium botulinum clinical isolates.</title>
        <authorList>
            <person name="Brunt J."/>
            <person name="Van Vliet A.H.M."/>
            <person name="Stringer S.C."/>
            <person name="Grant K.A."/>
            <person name="Carter A.C."/>
            <person name="Peck M.W."/>
        </authorList>
    </citation>
    <scope>NUCLEOTIDE SEQUENCE [LARGE SCALE GENOMIC DNA]</scope>
    <source>
        <strain evidence="2 5">H113700579</strain>
    </source>
</reference>
<evidence type="ECO:0000313" key="2">
    <source>
        <dbReference type="EMBL" id="NFA42486.1"/>
    </source>
</evidence>
<feature type="transmembrane region" description="Helical" evidence="1">
    <location>
        <begin position="15"/>
        <end position="33"/>
    </location>
</feature>
<sequence>MNREPIKLLKDMIKLDLRGGLLVSLIISILFSFKDASIYFIGIIVSLISFMINVYIIISFLGYNNRNKYITMSVPLKIGIVILASLPFIKNVEYISFYMCGFISHYVFLTFNSIKSEKGSV</sequence>
<comment type="caution">
    <text evidence="4">The sequence shown here is derived from an EMBL/GenBank/DDBJ whole genome shotgun (WGS) entry which is preliminary data.</text>
</comment>
<evidence type="ECO:0000313" key="7">
    <source>
        <dbReference type="Proteomes" id="UP000476820"/>
    </source>
</evidence>
<keyword evidence="1" id="KW-0812">Transmembrane</keyword>
<evidence type="ECO:0000256" key="1">
    <source>
        <dbReference type="SAM" id="Phobius"/>
    </source>
</evidence>
<dbReference type="EMBL" id="SWVK01000002">
    <property type="protein sequence ID" value="NFN33989.1"/>
    <property type="molecule type" value="Genomic_DNA"/>
</dbReference>
<dbReference type="RefSeq" id="WP_012450323.1">
    <property type="nucleotide sequence ID" value="NZ_CP010520.1"/>
</dbReference>
<reference evidence="6 7" key="2">
    <citation type="submission" date="2019-04" db="EMBL/GenBank/DDBJ databases">
        <title>Genome sequencing of Clostridium botulinum Groups I-IV and Clostridium butyricum.</title>
        <authorList>
            <person name="Brunt J."/>
            <person name="Van Vliet A.H.M."/>
            <person name="Stringer S.C."/>
            <person name="Carter A.T."/>
            <person name="Peck M.W."/>
        </authorList>
    </citation>
    <scope>NUCLEOTIDE SEQUENCE [LARGE SCALE GENOMIC DNA]</scope>
    <source>
        <strain evidence="3 7">1605</strain>
        <strain evidence="4 6">CB-K-33E</strain>
    </source>
</reference>
<keyword evidence="1" id="KW-0472">Membrane</keyword>
<evidence type="ECO:0000313" key="5">
    <source>
        <dbReference type="Proteomes" id="UP000472355"/>
    </source>
</evidence>
<dbReference type="AlphaFoldDB" id="A0A0C2NVM6"/>
<evidence type="ECO:0008006" key="8">
    <source>
        <dbReference type="Google" id="ProtNLM"/>
    </source>
</evidence>
<dbReference type="OrthoDB" id="1913032at2"/>
<protein>
    <recommendedName>
        <fullName evidence="8">ATP synthase subunit I</fullName>
    </recommendedName>
</protein>
<feature type="transmembrane region" description="Helical" evidence="1">
    <location>
        <begin position="39"/>
        <end position="62"/>
    </location>
</feature>
<gene>
    <name evidence="2" type="ORF">EXM65_07780</name>
    <name evidence="3" type="ORF">FC774_16400</name>
    <name evidence="4" type="ORF">FDB51_02385</name>
</gene>
<keyword evidence="1" id="KW-1133">Transmembrane helix</keyword>
<evidence type="ECO:0000313" key="3">
    <source>
        <dbReference type="EMBL" id="NFF89427.1"/>
    </source>
</evidence>
<evidence type="ECO:0000313" key="4">
    <source>
        <dbReference type="EMBL" id="NFN33989.1"/>
    </source>
</evidence>
<feature type="transmembrane region" description="Helical" evidence="1">
    <location>
        <begin position="95"/>
        <end position="114"/>
    </location>
</feature>
<evidence type="ECO:0000313" key="6">
    <source>
        <dbReference type="Proteomes" id="UP000473681"/>
    </source>
</evidence>
<proteinExistence type="predicted"/>
<organism evidence="4 6">
    <name type="scientific">Clostridium botulinum</name>
    <dbReference type="NCBI Taxonomy" id="1491"/>
    <lineage>
        <taxon>Bacteria</taxon>
        <taxon>Bacillati</taxon>
        <taxon>Bacillota</taxon>
        <taxon>Clostridia</taxon>
        <taxon>Eubacteriales</taxon>
        <taxon>Clostridiaceae</taxon>
        <taxon>Clostridium</taxon>
    </lineage>
</organism>